<dbReference type="PANTHER" id="PTHR10622:SF10">
    <property type="entry name" value="HET DOMAIN-CONTAINING PROTEIN"/>
    <property type="match status" value="1"/>
</dbReference>
<feature type="region of interest" description="Disordered" evidence="1">
    <location>
        <begin position="612"/>
        <end position="640"/>
    </location>
</feature>
<dbReference type="EMBL" id="NKCI01000070">
    <property type="protein sequence ID" value="RSL58825.1"/>
    <property type="molecule type" value="Genomic_DNA"/>
</dbReference>
<dbReference type="PANTHER" id="PTHR10622">
    <property type="entry name" value="HET DOMAIN-CONTAINING PROTEIN"/>
    <property type="match status" value="1"/>
</dbReference>
<name>A0A428Q0J8_9HYPO</name>
<organism evidence="4 5">
    <name type="scientific">Fusarium duplospermum</name>
    <dbReference type="NCBI Taxonomy" id="1325734"/>
    <lineage>
        <taxon>Eukaryota</taxon>
        <taxon>Fungi</taxon>
        <taxon>Dikarya</taxon>
        <taxon>Ascomycota</taxon>
        <taxon>Pezizomycotina</taxon>
        <taxon>Sordariomycetes</taxon>
        <taxon>Hypocreomycetidae</taxon>
        <taxon>Hypocreales</taxon>
        <taxon>Nectriaceae</taxon>
        <taxon>Fusarium</taxon>
        <taxon>Fusarium solani species complex</taxon>
    </lineage>
</organism>
<dbReference type="Proteomes" id="UP000288168">
    <property type="component" value="Unassembled WGS sequence"/>
</dbReference>
<proteinExistence type="predicted"/>
<evidence type="ECO:0000259" key="3">
    <source>
        <dbReference type="Pfam" id="PF26640"/>
    </source>
</evidence>
<dbReference type="Pfam" id="PF06985">
    <property type="entry name" value="HET"/>
    <property type="match status" value="1"/>
</dbReference>
<sequence>MRLLATNSYELFEASDVPTPFPSYAILSHTWISSKDEITYQDMKTRKGDIKNDVYKQKGWLKLRKYCDRAAKDGWEWAWMDTCCIDKTNPADTQEAINAMFRWYQNAGICYAHLEDVHVHQEIKNMDLHRNADLDETLGNGNAASPSSPLHKALGSFFIASKWFTRGWTLQELLAPHYLVFVDRTWLRIGTRENWAAEVKEASNIEPRYLSSFNPTDFASCSTAMRFSWASRRETTIEEDETYSLLGLFGISLPLIYGEGRRQAFHRLQRQLIIVYNDDSLFAWKEKLETGGHSHHGRHQGKPQLSNSKLGWGILARSVRDFWDGSKVKALRHDQNDFSMTNRGLQITAKHWRHKDNSNTRLIRLDCGVESSNDAQNQKGTGIYITYDADTDAYHRIRINELCDMGQVKCNDWKEGSNDESALIRADNYSNQLAYAAMFVLQYPEQIKIVGKYAAQFSPSFTNNHIQSLGGSPHTLGNTHSSETEELSVEPSTVVFLTIELDDEGLKWELDVIINLRENCFPHVGISWRGKEGWERLGDPLDEDVSDVYNDLAAQIYFTLPSSSDYPAAAVEKTKNFVVGTHLLPRPPRERSMSLSRESALREYVLKISVGPLDREDADPNVRQGPPEDQENRRKRQRIL</sequence>
<reference evidence="4 5" key="1">
    <citation type="submission" date="2017-06" db="EMBL/GenBank/DDBJ databases">
        <title>Comparative genomic analysis of Ambrosia Fusariam Clade fungi.</title>
        <authorList>
            <person name="Stajich J.E."/>
            <person name="Carrillo J."/>
            <person name="Kijimoto T."/>
            <person name="Eskalen A."/>
            <person name="O'Donnell K."/>
            <person name="Kasson M."/>
        </authorList>
    </citation>
    <scope>NUCLEOTIDE SEQUENCE [LARGE SCALE GENOMIC DNA]</scope>
    <source>
        <strain evidence="4 5">NRRL62584</strain>
    </source>
</reference>
<evidence type="ECO:0000313" key="5">
    <source>
        <dbReference type="Proteomes" id="UP000288168"/>
    </source>
</evidence>
<dbReference type="InterPro" id="IPR058525">
    <property type="entry name" value="DUF8212"/>
</dbReference>
<protein>
    <submittedName>
        <fullName evidence="4">Uncharacterized protein</fullName>
    </submittedName>
</protein>
<evidence type="ECO:0000313" key="4">
    <source>
        <dbReference type="EMBL" id="RSL58825.1"/>
    </source>
</evidence>
<comment type="caution">
    <text evidence="4">The sequence shown here is derived from an EMBL/GenBank/DDBJ whole genome shotgun (WGS) entry which is preliminary data.</text>
</comment>
<keyword evidence="5" id="KW-1185">Reference proteome</keyword>
<dbReference type="OrthoDB" id="674604at2759"/>
<evidence type="ECO:0000256" key="1">
    <source>
        <dbReference type="SAM" id="MobiDB-lite"/>
    </source>
</evidence>
<dbReference type="Pfam" id="PF26640">
    <property type="entry name" value="DUF8212"/>
    <property type="match status" value="1"/>
</dbReference>
<gene>
    <name evidence="4" type="ORF">CEP54_007588</name>
</gene>
<accession>A0A428Q0J8</accession>
<evidence type="ECO:0000259" key="2">
    <source>
        <dbReference type="Pfam" id="PF06985"/>
    </source>
</evidence>
<feature type="domain" description="Heterokaryon incompatibility" evidence="2">
    <location>
        <begin position="24"/>
        <end position="172"/>
    </location>
</feature>
<dbReference type="AlphaFoldDB" id="A0A428Q0J8"/>
<dbReference type="InterPro" id="IPR010730">
    <property type="entry name" value="HET"/>
</dbReference>
<feature type="domain" description="DUF8212" evidence="3">
    <location>
        <begin position="263"/>
        <end position="335"/>
    </location>
</feature>